<name>A0A812QG20_9DINO</name>
<dbReference type="OrthoDB" id="438970at2759"/>
<organism evidence="2 3">
    <name type="scientific">Symbiodinium necroappetens</name>
    <dbReference type="NCBI Taxonomy" id="1628268"/>
    <lineage>
        <taxon>Eukaryota</taxon>
        <taxon>Sar</taxon>
        <taxon>Alveolata</taxon>
        <taxon>Dinophyceae</taxon>
        <taxon>Suessiales</taxon>
        <taxon>Symbiodiniaceae</taxon>
        <taxon>Symbiodinium</taxon>
    </lineage>
</organism>
<sequence>PASVQAGQVVEMATIAYRYTFLDVLLEEEDRARELRGPDAGRARSAPASRGCRKAARDLEELEKHRYVLSLPKPEPKQSKAWGEEFSVGSVGHPNLCQRPCVHTAAGRRCEAGAGCEFCHLHHSHIMKMDKMQRRMIDEMPKGDFLYLVLQLLQEKARDASIQGTEALFDILEKELQSTQSEVHEIRKSPPRRLLRCLRQGSFAAVASLAARKCAKGSMIRVREAMQALRAQAQASEPTAQGSSN</sequence>
<dbReference type="Proteomes" id="UP000601435">
    <property type="component" value="Unassembled WGS sequence"/>
</dbReference>
<keyword evidence="1" id="KW-0175">Coiled coil</keyword>
<comment type="caution">
    <text evidence="2">The sequence shown here is derived from an EMBL/GenBank/DDBJ whole genome shotgun (WGS) entry which is preliminary data.</text>
</comment>
<feature type="coiled-coil region" evidence="1">
    <location>
        <begin position="162"/>
        <end position="189"/>
    </location>
</feature>
<protein>
    <submittedName>
        <fullName evidence="2">Pka-R2 protein</fullName>
    </submittedName>
</protein>
<dbReference type="AlphaFoldDB" id="A0A812QG20"/>
<evidence type="ECO:0000313" key="2">
    <source>
        <dbReference type="EMBL" id="CAE7387035.1"/>
    </source>
</evidence>
<dbReference type="EMBL" id="CAJNJA010016733">
    <property type="protein sequence ID" value="CAE7387035.1"/>
    <property type="molecule type" value="Genomic_DNA"/>
</dbReference>
<feature type="non-terminal residue" evidence="2">
    <location>
        <position position="1"/>
    </location>
</feature>
<gene>
    <name evidence="2" type="primary">Pka-R2</name>
    <name evidence="2" type="ORF">SNEC2469_LOCUS10500</name>
</gene>
<proteinExistence type="predicted"/>
<evidence type="ECO:0000313" key="3">
    <source>
        <dbReference type="Proteomes" id="UP000601435"/>
    </source>
</evidence>
<evidence type="ECO:0000256" key="1">
    <source>
        <dbReference type="SAM" id="Coils"/>
    </source>
</evidence>
<reference evidence="2" key="1">
    <citation type="submission" date="2021-02" db="EMBL/GenBank/DDBJ databases">
        <authorList>
            <person name="Dougan E. K."/>
            <person name="Rhodes N."/>
            <person name="Thang M."/>
            <person name="Chan C."/>
        </authorList>
    </citation>
    <scope>NUCLEOTIDE SEQUENCE</scope>
</reference>
<accession>A0A812QG20</accession>
<keyword evidence="3" id="KW-1185">Reference proteome</keyword>